<dbReference type="GO" id="GO:0000906">
    <property type="term" value="F:6,7-dimethyl-8-ribityllumazine synthase activity"/>
    <property type="evidence" value="ECO:0007669"/>
    <property type="project" value="UniProtKB-UniRule"/>
</dbReference>
<dbReference type="FunFam" id="3.40.50.960:FF:000001">
    <property type="entry name" value="6,7-dimethyl-8-ribityllumazine synthase"/>
    <property type="match status" value="1"/>
</dbReference>
<comment type="caution">
    <text evidence="9">The sequence shown here is derived from an EMBL/GenBank/DDBJ whole genome shotgun (WGS) entry which is preliminary data.</text>
</comment>
<keyword evidence="4 8" id="KW-0686">Riboflavin biosynthesis</keyword>
<dbReference type="SUPFAM" id="SSF52121">
    <property type="entry name" value="Lumazine synthase"/>
    <property type="match status" value="1"/>
</dbReference>
<evidence type="ECO:0000256" key="8">
    <source>
        <dbReference type="HAMAP-Rule" id="MF_00178"/>
    </source>
</evidence>
<dbReference type="InterPro" id="IPR034964">
    <property type="entry name" value="LS"/>
</dbReference>
<dbReference type="EMBL" id="MNYI01000212">
    <property type="protein sequence ID" value="OIP37370.1"/>
    <property type="molecule type" value="Genomic_DNA"/>
</dbReference>
<feature type="binding site" evidence="8">
    <location>
        <position position="22"/>
    </location>
    <ligand>
        <name>5-amino-6-(D-ribitylamino)uracil</name>
        <dbReference type="ChEBI" id="CHEBI:15934"/>
    </ligand>
</feature>
<dbReference type="InterPro" id="IPR002180">
    <property type="entry name" value="LS/RS"/>
</dbReference>
<dbReference type="STRING" id="1817895.AUJ95_08225"/>
<name>A0A1J5DYF7_9BACT</name>
<reference evidence="9 10" key="1">
    <citation type="journal article" date="2016" name="Environ. Microbiol.">
        <title>Genomic resolution of a cold subsurface aquifer community provides metabolic insights for novel microbes adapted to high CO concentrations.</title>
        <authorList>
            <person name="Probst A.J."/>
            <person name="Castelle C.J."/>
            <person name="Singh A."/>
            <person name="Brown C.T."/>
            <person name="Anantharaman K."/>
            <person name="Sharon I."/>
            <person name="Hug L.A."/>
            <person name="Burstein D."/>
            <person name="Emerson J.B."/>
            <person name="Thomas B.C."/>
            <person name="Banfield J.F."/>
        </authorList>
    </citation>
    <scope>NUCLEOTIDE SEQUENCE [LARGE SCALE GENOMIC DNA]</scope>
    <source>
        <strain evidence="9">CG2_30_40_21</strain>
    </source>
</reference>
<feature type="binding site" evidence="8">
    <location>
        <begin position="56"/>
        <end position="58"/>
    </location>
    <ligand>
        <name>5-amino-6-(D-ribitylamino)uracil</name>
        <dbReference type="ChEBI" id="CHEBI:15934"/>
    </ligand>
</feature>
<feature type="binding site" evidence="8">
    <location>
        <position position="125"/>
    </location>
    <ligand>
        <name>5-amino-6-(D-ribitylamino)uracil</name>
        <dbReference type="ChEBI" id="CHEBI:15934"/>
    </ligand>
</feature>
<feature type="binding site" evidence="8">
    <location>
        <position position="139"/>
    </location>
    <ligand>
        <name>(2S)-2-hydroxy-3-oxobutyl phosphate</name>
        <dbReference type="ChEBI" id="CHEBI:58830"/>
    </ligand>
</feature>
<evidence type="ECO:0000256" key="6">
    <source>
        <dbReference type="ARBA" id="ARBA00048785"/>
    </source>
</evidence>
<feature type="binding site" evidence="8">
    <location>
        <begin position="97"/>
        <end position="98"/>
    </location>
    <ligand>
        <name>(2S)-2-hydroxy-3-oxobutyl phosphate</name>
        <dbReference type="ChEBI" id="CHEBI:58830"/>
    </ligand>
</feature>
<evidence type="ECO:0000256" key="7">
    <source>
        <dbReference type="ARBA" id="ARBA00072606"/>
    </source>
</evidence>
<keyword evidence="5 8" id="KW-0808">Transferase</keyword>
<dbReference type="Pfam" id="PF00885">
    <property type="entry name" value="DMRL_synthase"/>
    <property type="match status" value="1"/>
</dbReference>
<dbReference type="GO" id="GO:0009231">
    <property type="term" value="P:riboflavin biosynthetic process"/>
    <property type="evidence" value="ECO:0007669"/>
    <property type="project" value="UniProtKB-UniRule"/>
</dbReference>
<dbReference type="HAMAP" id="MF_00178">
    <property type="entry name" value="Lumazine_synth"/>
    <property type="match status" value="1"/>
</dbReference>
<comment type="function">
    <text evidence="8">Catalyzes the formation of 6,7-dimethyl-8-ribityllumazine by condensation of 5-amino-6-(D-ribitylamino)uracil with 3,4-dihydroxy-2-butanone 4-phosphate. This is the penultimate step in the biosynthesis of riboflavin.</text>
</comment>
<evidence type="ECO:0000256" key="2">
    <source>
        <dbReference type="ARBA" id="ARBA00007424"/>
    </source>
</evidence>
<dbReference type="GO" id="GO:0005829">
    <property type="term" value="C:cytosol"/>
    <property type="evidence" value="ECO:0007669"/>
    <property type="project" value="TreeGrafter"/>
</dbReference>
<dbReference type="Proteomes" id="UP000183085">
    <property type="component" value="Unassembled WGS sequence"/>
</dbReference>
<dbReference type="CDD" id="cd09209">
    <property type="entry name" value="Lumazine_synthase-I"/>
    <property type="match status" value="1"/>
</dbReference>
<dbReference type="GO" id="GO:0009349">
    <property type="term" value="C:riboflavin synthase complex"/>
    <property type="evidence" value="ECO:0007669"/>
    <property type="project" value="UniProtKB-UniRule"/>
</dbReference>
<gene>
    <name evidence="8" type="primary">ribH</name>
    <name evidence="9" type="ORF">AUJ95_08225</name>
</gene>
<evidence type="ECO:0000256" key="5">
    <source>
        <dbReference type="ARBA" id="ARBA00022679"/>
    </source>
</evidence>
<protein>
    <recommendedName>
        <fullName evidence="7 8">6,7-dimethyl-8-ribityllumazine synthase</fullName>
        <shortName evidence="8">DMRL synthase</shortName>
        <shortName evidence="8">LS</shortName>
        <shortName evidence="8">Lumazine synthase</shortName>
        <ecNumber evidence="3 8">2.5.1.78</ecNumber>
    </recommendedName>
</protein>
<dbReference type="PANTHER" id="PTHR21058:SF0">
    <property type="entry name" value="6,7-DIMETHYL-8-RIBITYLLUMAZINE SYNTHASE"/>
    <property type="match status" value="1"/>
</dbReference>
<accession>A0A1J5DYF7</accession>
<comment type="catalytic activity">
    <reaction evidence="6 8">
        <text>(2S)-2-hydroxy-3-oxobutyl phosphate + 5-amino-6-(D-ribitylamino)uracil = 6,7-dimethyl-8-(1-D-ribityl)lumazine + phosphate + 2 H2O + H(+)</text>
        <dbReference type="Rhea" id="RHEA:26152"/>
        <dbReference type="ChEBI" id="CHEBI:15377"/>
        <dbReference type="ChEBI" id="CHEBI:15378"/>
        <dbReference type="ChEBI" id="CHEBI:15934"/>
        <dbReference type="ChEBI" id="CHEBI:43474"/>
        <dbReference type="ChEBI" id="CHEBI:58201"/>
        <dbReference type="ChEBI" id="CHEBI:58830"/>
        <dbReference type="EC" id="2.5.1.78"/>
    </reaction>
</comment>
<comment type="similarity">
    <text evidence="2 8">Belongs to the DMRL synthase family.</text>
</comment>
<dbReference type="InterPro" id="IPR036467">
    <property type="entry name" value="LS/RS_sf"/>
</dbReference>
<dbReference type="UniPathway" id="UPA00275">
    <property type="reaction ID" value="UER00404"/>
</dbReference>
<dbReference type="NCBIfam" id="TIGR00114">
    <property type="entry name" value="lumazine-synth"/>
    <property type="match status" value="1"/>
</dbReference>
<evidence type="ECO:0000313" key="9">
    <source>
        <dbReference type="EMBL" id="OIP37370.1"/>
    </source>
</evidence>
<evidence type="ECO:0000256" key="3">
    <source>
        <dbReference type="ARBA" id="ARBA00012664"/>
    </source>
</evidence>
<dbReference type="AlphaFoldDB" id="A0A1J5DYF7"/>
<organism evidence="9 10">
    <name type="scientific">Candidatus Desantisbacteria bacterium CG2_30_40_21</name>
    <dbReference type="NCBI Taxonomy" id="1817895"/>
    <lineage>
        <taxon>Bacteria</taxon>
        <taxon>Candidatus Desantisiibacteriota</taxon>
    </lineage>
</organism>
<feature type="active site" description="Proton donor" evidence="8">
    <location>
        <position position="100"/>
    </location>
</feature>
<feature type="binding site" evidence="8">
    <location>
        <begin position="92"/>
        <end position="94"/>
    </location>
    <ligand>
        <name>5-amino-6-(D-ribitylamino)uracil</name>
        <dbReference type="ChEBI" id="CHEBI:15934"/>
    </ligand>
</feature>
<evidence type="ECO:0000256" key="1">
    <source>
        <dbReference type="ARBA" id="ARBA00004917"/>
    </source>
</evidence>
<comment type="pathway">
    <text evidence="1 8">Cofactor biosynthesis; riboflavin biosynthesis; riboflavin from 2-hydroxy-3-oxobutyl phosphate and 5-amino-6-(D-ribitylamino)uracil: step 1/2.</text>
</comment>
<evidence type="ECO:0000256" key="4">
    <source>
        <dbReference type="ARBA" id="ARBA00022619"/>
    </source>
</evidence>
<evidence type="ECO:0000313" key="10">
    <source>
        <dbReference type="Proteomes" id="UP000183085"/>
    </source>
</evidence>
<dbReference type="PANTHER" id="PTHR21058">
    <property type="entry name" value="6,7-DIMETHYL-8-RIBITYLLUMAZINE SYNTHASE DMRL SYNTHASE LUMAZINE SYNTHASE"/>
    <property type="match status" value="1"/>
</dbReference>
<dbReference type="Gene3D" id="3.40.50.960">
    <property type="entry name" value="Lumazine/riboflavin synthase"/>
    <property type="match status" value="1"/>
</dbReference>
<proteinExistence type="inferred from homology"/>
<dbReference type="EC" id="2.5.1.78" evidence="3 8"/>
<sequence length="167" mass="17799">MSVYEGQLDAKGLKFGLIVSRFNEFITSKLEDGCMDALLRHGASEDAVDIFRVPGAFEIPYLANKLAAKSPLLKGVAGLSDKPYDAIVCLGVVIRGATPHFDYICAEVSKGIAQASIATGVPIIYGILTTDTIEQSIERAGTKIGNKGFDAGISAIEMANLYQLINK</sequence>